<evidence type="ECO:0000313" key="2">
    <source>
        <dbReference type="Proteomes" id="UP000270468"/>
    </source>
</evidence>
<dbReference type="Proteomes" id="UP000270468">
    <property type="component" value="Unassembled WGS sequence"/>
</dbReference>
<protein>
    <submittedName>
        <fullName evidence="1">Uncharacterized protein</fullName>
    </submittedName>
</protein>
<dbReference type="AlphaFoldDB" id="A0A3P5XME5"/>
<name>A0A3P5XME5_9BACL</name>
<dbReference type="EMBL" id="UXAV01000042">
    <property type="protein sequence ID" value="VDC28966.1"/>
    <property type="molecule type" value="Genomic_DNA"/>
</dbReference>
<sequence>MKTKITVVNGEVYILDGHPLDYMKLVGGLGRAKKTTLEVAPGKTIKMRDIVTFQEVQN</sequence>
<gene>
    <name evidence="1" type="ORF">FILTAD_01926</name>
</gene>
<organism evidence="1 2">
    <name type="scientific">Filibacter tadaridae</name>
    <dbReference type="NCBI Taxonomy" id="2483811"/>
    <lineage>
        <taxon>Bacteria</taxon>
        <taxon>Bacillati</taxon>
        <taxon>Bacillota</taxon>
        <taxon>Bacilli</taxon>
        <taxon>Bacillales</taxon>
        <taxon>Caryophanaceae</taxon>
        <taxon>Filibacter</taxon>
    </lineage>
</organism>
<dbReference type="OrthoDB" id="9937059at2"/>
<keyword evidence="2" id="KW-1185">Reference proteome</keyword>
<dbReference type="RefSeq" id="WP_160117597.1">
    <property type="nucleotide sequence ID" value="NZ_CBCRXF010000001.1"/>
</dbReference>
<reference evidence="1 2" key="1">
    <citation type="submission" date="2018-11" db="EMBL/GenBank/DDBJ databases">
        <authorList>
            <person name="Criscuolo A."/>
        </authorList>
    </citation>
    <scope>NUCLEOTIDE SEQUENCE [LARGE SCALE GENOMIC DNA]</scope>
    <source>
        <strain evidence="1">ATB-66</strain>
    </source>
</reference>
<proteinExistence type="predicted"/>
<evidence type="ECO:0000313" key="1">
    <source>
        <dbReference type="EMBL" id="VDC28966.1"/>
    </source>
</evidence>
<accession>A0A3P5XME5</accession>